<dbReference type="RefSeq" id="WP_015260149.1">
    <property type="nucleotide sequence ID" value="NC_019902.2"/>
</dbReference>
<evidence type="ECO:0000313" key="2">
    <source>
        <dbReference type="EMBL" id="AGA35050.1"/>
    </source>
</evidence>
<proteinExistence type="predicted"/>
<name>L0E1G8_THIND</name>
<dbReference type="HOGENOM" id="CLU_174113_0_0_6"/>
<keyword evidence="3" id="KW-1185">Reference proteome</keyword>
<dbReference type="eggNOG" id="ENOG5033JPD">
    <property type="taxonomic scope" value="Bacteria"/>
</dbReference>
<reference evidence="2" key="1">
    <citation type="submission" date="2015-12" db="EMBL/GenBank/DDBJ databases">
        <authorList>
            <person name="Tikhonova T.V."/>
            <person name="Pavlov A.R."/>
            <person name="Beletsky A.V."/>
            <person name="Mardanov A.V."/>
            <person name="Sorokin D.Y."/>
            <person name="Ravin N.V."/>
            <person name="Popov V.O."/>
        </authorList>
    </citation>
    <scope>NUCLEOTIDE SEQUENCE</scope>
    <source>
        <strain evidence="2">DSM 14787</strain>
    </source>
</reference>
<evidence type="ECO:0000313" key="3">
    <source>
        <dbReference type="Proteomes" id="UP000010809"/>
    </source>
</evidence>
<gene>
    <name evidence="2" type="ordered locus">TVNIR_3414</name>
</gene>
<dbReference type="PATRIC" id="fig|1255043.3.peg.3444"/>
<dbReference type="AlphaFoldDB" id="L0E1G8"/>
<sequence length="109" mass="12470">MSDRAHDQQTRFGLPDRTGTAPVPVRFRGRDTLSLRQIDEFNRVPKGTAFRRFKACRPRMQEGHDYFRLDAAEHAGWIADLRARGLVYPTSIHVVLVTESGYRCLIGRG</sequence>
<organism evidence="2 3">
    <name type="scientific">Thioalkalivibrio nitratireducens (strain DSM 14787 / UNIQEM 213 / ALEN2)</name>
    <dbReference type="NCBI Taxonomy" id="1255043"/>
    <lineage>
        <taxon>Bacteria</taxon>
        <taxon>Pseudomonadati</taxon>
        <taxon>Pseudomonadota</taxon>
        <taxon>Gammaproteobacteria</taxon>
        <taxon>Chromatiales</taxon>
        <taxon>Ectothiorhodospiraceae</taxon>
        <taxon>Thioalkalivibrio</taxon>
    </lineage>
</organism>
<dbReference type="Proteomes" id="UP000010809">
    <property type="component" value="Chromosome"/>
</dbReference>
<dbReference type="EMBL" id="CP003989">
    <property type="protein sequence ID" value="AGA35050.1"/>
    <property type="molecule type" value="Genomic_DNA"/>
</dbReference>
<evidence type="ECO:0000256" key="1">
    <source>
        <dbReference type="SAM" id="MobiDB-lite"/>
    </source>
</evidence>
<dbReference type="KEGG" id="tni:TVNIR_3414"/>
<accession>L0E1G8</accession>
<feature type="region of interest" description="Disordered" evidence="1">
    <location>
        <begin position="1"/>
        <end position="23"/>
    </location>
</feature>
<protein>
    <submittedName>
        <fullName evidence="2">Uncharacterized protein</fullName>
    </submittedName>
</protein>